<evidence type="ECO:0000256" key="4">
    <source>
        <dbReference type="ARBA" id="ARBA00023136"/>
    </source>
</evidence>
<dbReference type="Pfam" id="PF07980">
    <property type="entry name" value="SusD_RagB"/>
    <property type="match status" value="1"/>
</dbReference>
<reference evidence="8" key="1">
    <citation type="submission" date="2020-11" db="EMBL/GenBank/DDBJ databases">
        <title>Bacterial whole genome sequence for Panacibacter sp. DH6.</title>
        <authorList>
            <person name="Le V."/>
            <person name="Ko S."/>
            <person name="Ahn C.-Y."/>
            <person name="Oh H.-M."/>
        </authorList>
    </citation>
    <scope>NUCLEOTIDE SEQUENCE</scope>
    <source>
        <strain evidence="8">DH6</strain>
    </source>
</reference>
<evidence type="ECO:0000256" key="1">
    <source>
        <dbReference type="ARBA" id="ARBA00004442"/>
    </source>
</evidence>
<organism evidence="8 9">
    <name type="scientific">Panacibacter microcysteis</name>
    <dbReference type="NCBI Taxonomy" id="2793269"/>
    <lineage>
        <taxon>Bacteria</taxon>
        <taxon>Pseudomonadati</taxon>
        <taxon>Bacteroidota</taxon>
        <taxon>Chitinophagia</taxon>
        <taxon>Chitinophagales</taxon>
        <taxon>Chitinophagaceae</taxon>
        <taxon>Panacibacter</taxon>
    </lineage>
</organism>
<feature type="domain" description="SusD-like N-terminal" evidence="7">
    <location>
        <begin position="26"/>
        <end position="225"/>
    </location>
</feature>
<evidence type="ECO:0000313" key="8">
    <source>
        <dbReference type="EMBL" id="MBG9376248.1"/>
    </source>
</evidence>
<accession>A0A931E386</accession>
<dbReference type="InterPro" id="IPR033985">
    <property type="entry name" value="SusD-like_N"/>
</dbReference>
<sequence>MKNTNKIIIAIILTGFVTVIYSCKEDFLTAQPYGQYGLDQVKNKKAIDALLVGAYGVLDGQGVNSTWAPSAVNWATAGVAADDAYKGTDANDQPQMTEVEMYQSQSANPYFYDKWVAVYEGVSRANDVIRLTSDPAVVDMTDDEKKVVIAQARFLRGHYHFDAKRLWNKVPFISDTTTVYNNSSDIWPEIEADFQFAYDNLPETQSQVGRVNKWAAAAYLAKCYMFQSKFTQAKALFDVIITSGKNSSGAAYGLQDAYWKNFDPAYDNSMESVFAVASAASGTVDGSGERSLGLAFPYGGDFGCCGFFQPSQNLVNAYKTDANGLPLFSTFNNADLKNDQGVADGAAYQNDNVTPLDPRLDWTVGRKGIFFWDWGVHPGVSWIRDQNYAGPFSPKKHIFSKKEANVLTSSGWKNITAKDIYIIRYADVLLMAAEAEIEVGSLEVARGYINRVRARAENPISWVREVPGDLTSEQADANYQIGLYASFPNQDYARTAVRFERRLELAQEGHRFFDLVRWGIAAETLNAYIEKEKTKRVYKAGAVFVKGKHEYFPIPSSIIDLATKYGSSLTQNPGY</sequence>
<dbReference type="SUPFAM" id="SSF48452">
    <property type="entry name" value="TPR-like"/>
    <property type="match status" value="1"/>
</dbReference>
<feature type="domain" description="RagB/SusD" evidence="6">
    <location>
        <begin position="271"/>
        <end position="575"/>
    </location>
</feature>
<evidence type="ECO:0000256" key="5">
    <source>
        <dbReference type="ARBA" id="ARBA00023237"/>
    </source>
</evidence>
<proteinExistence type="inferred from homology"/>
<dbReference type="EMBL" id="JADWYR010000001">
    <property type="protein sequence ID" value="MBG9376248.1"/>
    <property type="molecule type" value="Genomic_DNA"/>
</dbReference>
<dbReference type="Gene3D" id="1.25.40.390">
    <property type="match status" value="1"/>
</dbReference>
<dbReference type="RefSeq" id="WP_196990264.1">
    <property type="nucleotide sequence ID" value="NZ_JADWYR010000001.1"/>
</dbReference>
<dbReference type="Proteomes" id="UP000628448">
    <property type="component" value="Unassembled WGS sequence"/>
</dbReference>
<keyword evidence="5" id="KW-0998">Cell outer membrane</keyword>
<dbReference type="PROSITE" id="PS51257">
    <property type="entry name" value="PROKAR_LIPOPROTEIN"/>
    <property type="match status" value="1"/>
</dbReference>
<dbReference type="GO" id="GO:0009279">
    <property type="term" value="C:cell outer membrane"/>
    <property type="evidence" value="ECO:0007669"/>
    <property type="project" value="UniProtKB-SubCell"/>
</dbReference>
<evidence type="ECO:0000259" key="6">
    <source>
        <dbReference type="Pfam" id="PF07980"/>
    </source>
</evidence>
<keyword evidence="9" id="KW-1185">Reference proteome</keyword>
<protein>
    <submittedName>
        <fullName evidence="8">RagB/SusD family nutrient uptake outer membrane protein</fullName>
    </submittedName>
</protein>
<gene>
    <name evidence="8" type="ORF">I5907_08375</name>
</gene>
<evidence type="ECO:0000256" key="3">
    <source>
        <dbReference type="ARBA" id="ARBA00022729"/>
    </source>
</evidence>
<evidence type="ECO:0000313" key="9">
    <source>
        <dbReference type="Proteomes" id="UP000628448"/>
    </source>
</evidence>
<comment type="caution">
    <text evidence="8">The sequence shown here is derived from an EMBL/GenBank/DDBJ whole genome shotgun (WGS) entry which is preliminary data.</text>
</comment>
<comment type="similarity">
    <text evidence="2">Belongs to the SusD family.</text>
</comment>
<keyword evidence="4" id="KW-0472">Membrane</keyword>
<dbReference type="AlphaFoldDB" id="A0A931E386"/>
<keyword evidence="3" id="KW-0732">Signal</keyword>
<dbReference type="InterPro" id="IPR011990">
    <property type="entry name" value="TPR-like_helical_dom_sf"/>
</dbReference>
<dbReference type="InterPro" id="IPR012944">
    <property type="entry name" value="SusD_RagB_dom"/>
</dbReference>
<comment type="subcellular location">
    <subcellularLocation>
        <location evidence="1">Cell outer membrane</location>
    </subcellularLocation>
</comment>
<name>A0A931E386_9BACT</name>
<evidence type="ECO:0000256" key="2">
    <source>
        <dbReference type="ARBA" id="ARBA00006275"/>
    </source>
</evidence>
<evidence type="ECO:0000259" key="7">
    <source>
        <dbReference type="Pfam" id="PF14322"/>
    </source>
</evidence>
<dbReference type="Pfam" id="PF14322">
    <property type="entry name" value="SusD-like_3"/>
    <property type="match status" value="1"/>
</dbReference>